<keyword evidence="2" id="KW-1185">Reference proteome</keyword>
<reference evidence="1" key="2">
    <citation type="submission" date="2025-08" db="UniProtKB">
        <authorList>
            <consortium name="Ensembl"/>
        </authorList>
    </citation>
    <scope>IDENTIFICATION</scope>
</reference>
<organism evidence="1 2">
    <name type="scientific">Podarcis muralis</name>
    <name type="common">Wall lizard</name>
    <name type="synonym">Lacerta muralis</name>
    <dbReference type="NCBI Taxonomy" id="64176"/>
    <lineage>
        <taxon>Eukaryota</taxon>
        <taxon>Metazoa</taxon>
        <taxon>Chordata</taxon>
        <taxon>Craniata</taxon>
        <taxon>Vertebrata</taxon>
        <taxon>Euteleostomi</taxon>
        <taxon>Lepidosauria</taxon>
        <taxon>Squamata</taxon>
        <taxon>Bifurcata</taxon>
        <taxon>Unidentata</taxon>
        <taxon>Episquamata</taxon>
        <taxon>Laterata</taxon>
        <taxon>Lacertibaenia</taxon>
        <taxon>Lacertidae</taxon>
        <taxon>Podarcis</taxon>
    </lineage>
</organism>
<dbReference type="Proteomes" id="UP000472272">
    <property type="component" value="Chromosome 4"/>
</dbReference>
<dbReference type="AlphaFoldDB" id="A0A670HQZ5"/>
<reference evidence="1" key="3">
    <citation type="submission" date="2025-09" db="UniProtKB">
        <authorList>
            <consortium name="Ensembl"/>
        </authorList>
    </citation>
    <scope>IDENTIFICATION</scope>
</reference>
<evidence type="ECO:0000313" key="2">
    <source>
        <dbReference type="Proteomes" id="UP000472272"/>
    </source>
</evidence>
<sequence>LFSPQSLQPWTALVFPLAVQLLSWDSWDSRLSVESKHTPSCDRQQSHDCNHGAGILTSRSRRLLSGRSAESIEKMEEHASEAVGLLRRVQKWKQLQWCPARRMPRKTENPLDERVFRF</sequence>
<protein>
    <submittedName>
        <fullName evidence="1">Uncharacterized protein</fullName>
    </submittedName>
</protein>
<dbReference type="Ensembl" id="ENSPMRT00000002085.1">
    <property type="protein sequence ID" value="ENSPMRP00000001961.1"/>
    <property type="gene ID" value="ENSPMRG00000001441.1"/>
</dbReference>
<reference evidence="1 2" key="1">
    <citation type="journal article" date="2019" name="Proc. Natl. Acad. Sci. U.S.A.">
        <title>Regulatory changes in pterin and carotenoid genes underlie balanced color polymorphisms in the wall lizard.</title>
        <authorList>
            <person name="Andrade P."/>
            <person name="Pinho C."/>
            <person name="Perez I de Lanuza G."/>
            <person name="Afonso S."/>
            <person name="Brejcha J."/>
            <person name="Rubin C.J."/>
            <person name="Wallerman O."/>
            <person name="Pereira P."/>
            <person name="Sabatino S.J."/>
            <person name="Bellati A."/>
            <person name="Pellitteri-Rosa D."/>
            <person name="Bosakova Z."/>
            <person name="Bunikis I."/>
            <person name="Carretero M.A."/>
            <person name="Feiner N."/>
            <person name="Marsik P."/>
            <person name="Pauperio F."/>
            <person name="Salvi D."/>
            <person name="Soler L."/>
            <person name="While G.M."/>
            <person name="Uller T."/>
            <person name="Font E."/>
            <person name="Andersson L."/>
            <person name="Carneiro M."/>
        </authorList>
    </citation>
    <scope>NUCLEOTIDE SEQUENCE</scope>
</reference>
<name>A0A670HQZ5_PODMU</name>
<evidence type="ECO:0000313" key="1">
    <source>
        <dbReference type="Ensembl" id="ENSPMRP00000001961.1"/>
    </source>
</evidence>
<proteinExistence type="predicted"/>
<accession>A0A670HQZ5</accession>